<dbReference type="Pfam" id="PF04375">
    <property type="entry name" value="HemX"/>
    <property type="match status" value="1"/>
</dbReference>
<feature type="domain" description="Tetrapyrrole biosynthesis uroporphyrinogen III synthase" evidence="3">
    <location>
        <begin position="18"/>
        <end position="230"/>
    </location>
</feature>
<evidence type="ECO:0000256" key="1">
    <source>
        <dbReference type="SAM" id="MobiDB-lite"/>
    </source>
</evidence>
<accession>A0A432VR92</accession>
<dbReference type="GO" id="GO:0033014">
    <property type="term" value="P:tetrapyrrole biosynthetic process"/>
    <property type="evidence" value="ECO:0007669"/>
    <property type="project" value="InterPro"/>
</dbReference>
<organism evidence="4 5">
    <name type="scientific">Aliidiomarina haloalkalitolerans</name>
    <dbReference type="NCBI Taxonomy" id="859059"/>
    <lineage>
        <taxon>Bacteria</taxon>
        <taxon>Pseudomonadati</taxon>
        <taxon>Pseudomonadota</taxon>
        <taxon>Gammaproteobacteria</taxon>
        <taxon>Alteromonadales</taxon>
        <taxon>Idiomarinaceae</taxon>
        <taxon>Aliidiomarina</taxon>
    </lineage>
</organism>
<sequence length="647" mass="72814">MRPGVLLVRPDQHADPLELELRDHGYPVYRHAVVAIEPVTIAKDELTALVAEHWDGVIVISPNAAREFHSQLQDPQLNWPQARAYFTVGPGTAEALSPLAQQPISWPAGEHNSEALLEFAELEQLEGQKWLLITGENGRDLLPEALRSRGAEVKICACYRRLPTTDEVTTAEQDWHQHVTVIMVSSAEQAKLFFQALSTAGQEWARNCHWIVPTGRIAEQISEFKVAAAQIHEARSALPSALVKTLLTLPSIEPKVKTAMNTEKETTPATTESPRKSQSSNIFTRVFLVLIVVSLAVLAAGGWWVWQQQRSFNAATQADIDAVNQRLTSAEVATSSTPAQDPAMIEAEVERIRELVNDRLDSERAARERSLERLAARHEDALATVQEGQSQMARQLTRMHEQLRASELRHGAQGPVLEAYELVNLAIQRLNFDYQRNTAIALLAQAESVLTESNPETYQLVIRQLRNDQELLNELPEVNTQAIVMQLLRLQTAVRELPLVTSLQPEAEKQSDDRSELSNWRQNIASAWDSFSSDLIKVRRHDGLPMHLDSDQRALLFGRIELQLQIAQQAALNHHQEYYQATLTEVLHYIDQYFATEQSSVVQFRAEIVALLELSIEPDYPNRLLSHAMLRDLVNEMREQRSANGGQ</sequence>
<dbReference type="PANTHER" id="PTHR38043">
    <property type="entry name" value="PROTEIN HEMX"/>
    <property type="match status" value="1"/>
</dbReference>
<dbReference type="PANTHER" id="PTHR38043:SF1">
    <property type="entry name" value="PROTEIN HEMX"/>
    <property type="match status" value="1"/>
</dbReference>
<dbReference type="EMBL" id="PIPI01000007">
    <property type="protein sequence ID" value="RUO18824.1"/>
    <property type="molecule type" value="Genomic_DNA"/>
</dbReference>
<comment type="caution">
    <text evidence="4">The sequence shown here is derived from an EMBL/GenBank/DDBJ whole genome shotgun (WGS) entry which is preliminary data.</text>
</comment>
<dbReference type="GO" id="GO:0004852">
    <property type="term" value="F:uroporphyrinogen-III synthase activity"/>
    <property type="evidence" value="ECO:0007669"/>
    <property type="project" value="InterPro"/>
</dbReference>
<keyword evidence="2" id="KW-1133">Transmembrane helix</keyword>
<dbReference type="SUPFAM" id="SSF69618">
    <property type="entry name" value="HemD-like"/>
    <property type="match status" value="1"/>
</dbReference>
<keyword evidence="2" id="KW-0472">Membrane</keyword>
<keyword evidence="5" id="KW-1185">Reference proteome</keyword>
<dbReference type="Proteomes" id="UP000288212">
    <property type="component" value="Unassembled WGS sequence"/>
</dbReference>
<dbReference type="Gene3D" id="3.40.50.10090">
    <property type="match status" value="2"/>
</dbReference>
<dbReference type="InterPro" id="IPR036108">
    <property type="entry name" value="4pyrrol_syn_uPrphyn_synt_sf"/>
</dbReference>
<keyword evidence="2" id="KW-0812">Transmembrane</keyword>
<evidence type="ECO:0000313" key="5">
    <source>
        <dbReference type="Proteomes" id="UP000288212"/>
    </source>
</evidence>
<dbReference type="AlphaFoldDB" id="A0A432VR92"/>
<dbReference type="InterPro" id="IPR003754">
    <property type="entry name" value="4pyrrol_synth_uPrphyn_synth"/>
</dbReference>
<feature type="compositionally biased region" description="Polar residues" evidence="1">
    <location>
        <begin position="267"/>
        <end position="276"/>
    </location>
</feature>
<evidence type="ECO:0000256" key="2">
    <source>
        <dbReference type="SAM" id="Phobius"/>
    </source>
</evidence>
<dbReference type="Pfam" id="PF02602">
    <property type="entry name" value="HEM4"/>
    <property type="match status" value="1"/>
</dbReference>
<reference evidence="4 5" key="1">
    <citation type="journal article" date="2011" name="Front. Microbiol.">
        <title>Genomic signatures of strain selection and enhancement in Bacillus atrophaeus var. globigii, a historical biowarfare simulant.</title>
        <authorList>
            <person name="Gibbons H.S."/>
            <person name="Broomall S.M."/>
            <person name="McNew L.A."/>
            <person name="Daligault H."/>
            <person name="Chapman C."/>
            <person name="Bruce D."/>
            <person name="Karavis M."/>
            <person name="Krepps M."/>
            <person name="McGregor P.A."/>
            <person name="Hong C."/>
            <person name="Park K.H."/>
            <person name="Akmal A."/>
            <person name="Feldman A."/>
            <person name="Lin J.S."/>
            <person name="Chang W.E."/>
            <person name="Higgs B.W."/>
            <person name="Demirev P."/>
            <person name="Lindquist J."/>
            <person name="Liem A."/>
            <person name="Fochler E."/>
            <person name="Read T.D."/>
            <person name="Tapia R."/>
            <person name="Johnson S."/>
            <person name="Bishop-Lilly K.A."/>
            <person name="Detter C."/>
            <person name="Han C."/>
            <person name="Sozhamannan S."/>
            <person name="Rosenzweig C.N."/>
            <person name="Skowronski E.W."/>
        </authorList>
    </citation>
    <scope>NUCLEOTIDE SEQUENCE [LARGE SCALE GENOMIC DNA]</scope>
    <source>
        <strain evidence="4 5">AK5</strain>
    </source>
</reference>
<protein>
    <recommendedName>
        <fullName evidence="3">Tetrapyrrole biosynthesis uroporphyrinogen III synthase domain-containing protein</fullName>
    </recommendedName>
</protein>
<evidence type="ECO:0000259" key="3">
    <source>
        <dbReference type="Pfam" id="PF02602"/>
    </source>
</evidence>
<feature type="transmembrane region" description="Helical" evidence="2">
    <location>
        <begin position="282"/>
        <end position="306"/>
    </location>
</feature>
<dbReference type="InterPro" id="IPR007470">
    <property type="entry name" value="HemX"/>
</dbReference>
<gene>
    <name evidence="4" type="ORF">CWE06_09495</name>
</gene>
<evidence type="ECO:0000313" key="4">
    <source>
        <dbReference type="EMBL" id="RUO18824.1"/>
    </source>
</evidence>
<dbReference type="CDD" id="cd06578">
    <property type="entry name" value="HemD"/>
    <property type="match status" value="1"/>
</dbReference>
<feature type="region of interest" description="Disordered" evidence="1">
    <location>
        <begin position="257"/>
        <end position="276"/>
    </location>
</feature>
<name>A0A432VR92_9GAMM</name>
<proteinExistence type="predicted"/>